<evidence type="ECO:0000313" key="3">
    <source>
        <dbReference type="Proteomes" id="UP001596407"/>
    </source>
</evidence>
<gene>
    <name evidence="2" type="ORF">ACFQJ6_15905</name>
</gene>
<keyword evidence="3" id="KW-1185">Reference proteome</keyword>
<evidence type="ECO:0008006" key="4">
    <source>
        <dbReference type="Google" id="ProtNLM"/>
    </source>
</evidence>
<feature type="transmembrane region" description="Helical" evidence="1">
    <location>
        <begin position="172"/>
        <end position="193"/>
    </location>
</feature>
<accession>A0ABD5WQ91</accession>
<evidence type="ECO:0000256" key="1">
    <source>
        <dbReference type="SAM" id="Phobius"/>
    </source>
</evidence>
<dbReference type="RefSeq" id="WP_276280717.1">
    <property type="nucleotide sequence ID" value="NZ_CP119809.1"/>
</dbReference>
<comment type="caution">
    <text evidence="2">The sequence shown here is derived from an EMBL/GenBank/DDBJ whole genome shotgun (WGS) entry which is preliminary data.</text>
</comment>
<dbReference type="AlphaFoldDB" id="A0ABD5WQ91"/>
<feature type="transmembrane region" description="Helical" evidence="1">
    <location>
        <begin position="14"/>
        <end position="33"/>
    </location>
</feature>
<dbReference type="GeneID" id="79301882"/>
<proteinExistence type="predicted"/>
<evidence type="ECO:0000313" key="2">
    <source>
        <dbReference type="EMBL" id="MFC7081369.1"/>
    </source>
</evidence>
<feature type="transmembrane region" description="Helical" evidence="1">
    <location>
        <begin position="89"/>
        <end position="106"/>
    </location>
</feature>
<organism evidence="2 3">
    <name type="scientific">Halorussus caseinilyticus</name>
    <dbReference type="NCBI Taxonomy" id="3034025"/>
    <lineage>
        <taxon>Archaea</taxon>
        <taxon>Methanobacteriati</taxon>
        <taxon>Methanobacteriota</taxon>
        <taxon>Stenosarchaea group</taxon>
        <taxon>Halobacteria</taxon>
        <taxon>Halobacteriales</taxon>
        <taxon>Haladaptataceae</taxon>
        <taxon>Halorussus</taxon>
    </lineage>
</organism>
<feature type="transmembrane region" description="Helical" evidence="1">
    <location>
        <begin position="39"/>
        <end position="59"/>
    </location>
</feature>
<reference evidence="2 3" key="1">
    <citation type="journal article" date="2019" name="Int. J. Syst. Evol. Microbiol.">
        <title>The Global Catalogue of Microorganisms (GCM) 10K type strain sequencing project: providing services to taxonomists for standard genome sequencing and annotation.</title>
        <authorList>
            <consortium name="The Broad Institute Genomics Platform"/>
            <consortium name="The Broad Institute Genome Sequencing Center for Infectious Disease"/>
            <person name="Wu L."/>
            <person name="Ma J."/>
        </authorList>
    </citation>
    <scope>NUCLEOTIDE SEQUENCE [LARGE SCALE GENOMIC DNA]</scope>
    <source>
        <strain evidence="2 3">DT72</strain>
    </source>
</reference>
<keyword evidence="1" id="KW-1133">Transmembrane helix</keyword>
<dbReference type="Proteomes" id="UP001596407">
    <property type="component" value="Unassembled WGS sequence"/>
</dbReference>
<feature type="transmembrane region" description="Helical" evidence="1">
    <location>
        <begin position="127"/>
        <end position="146"/>
    </location>
</feature>
<keyword evidence="1" id="KW-0472">Membrane</keyword>
<name>A0ABD5WQ91_9EURY</name>
<protein>
    <recommendedName>
        <fullName evidence="4">DUF4175 domain-containing protein</fullName>
    </recommendedName>
</protein>
<dbReference type="EMBL" id="JBHSZH010000005">
    <property type="protein sequence ID" value="MFC7081369.1"/>
    <property type="molecule type" value="Genomic_DNA"/>
</dbReference>
<sequence length="208" mass="21048">MVSTANSTGTGRRLLGSLAVLFAVVAAAVVLLPNPLADAFFAAWVVGSVLIALVGGIAAWTNRTPLAWVAAVLLTGLSITAMLSFGPYVAPAAVCLLGAALLSHRTGPRGNARKTIAANPPSVRETVLKTGAGLGSIVLGAVLVYVSAVTGSGLFDACANETLACALENTHWFAVGGSVLGLLAVGVGGWLLWKQIYVARVLTSKQLG</sequence>
<keyword evidence="1" id="KW-0812">Transmembrane</keyword>